<dbReference type="AlphaFoldDB" id="A0AAD7K6L2"/>
<name>A0AAD7K6L2_9AGAR</name>
<dbReference type="Proteomes" id="UP001215280">
    <property type="component" value="Unassembled WGS sequence"/>
</dbReference>
<accession>A0AAD7K6L2</accession>
<dbReference type="EMBL" id="JARJLG010000007">
    <property type="protein sequence ID" value="KAJ7779402.1"/>
    <property type="molecule type" value="Genomic_DNA"/>
</dbReference>
<reference evidence="1" key="1">
    <citation type="submission" date="2023-03" db="EMBL/GenBank/DDBJ databases">
        <title>Massive genome expansion in bonnet fungi (Mycena s.s.) driven by repeated elements and novel gene families across ecological guilds.</title>
        <authorList>
            <consortium name="Lawrence Berkeley National Laboratory"/>
            <person name="Harder C.B."/>
            <person name="Miyauchi S."/>
            <person name="Viragh M."/>
            <person name="Kuo A."/>
            <person name="Thoen E."/>
            <person name="Andreopoulos B."/>
            <person name="Lu D."/>
            <person name="Skrede I."/>
            <person name="Drula E."/>
            <person name="Henrissat B."/>
            <person name="Morin E."/>
            <person name="Kohler A."/>
            <person name="Barry K."/>
            <person name="LaButti K."/>
            <person name="Morin E."/>
            <person name="Salamov A."/>
            <person name="Lipzen A."/>
            <person name="Mereny Z."/>
            <person name="Hegedus B."/>
            <person name="Baldrian P."/>
            <person name="Stursova M."/>
            <person name="Weitz H."/>
            <person name="Taylor A."/>
            <person name="Grigoriev I.V."/>
            <person name="Nagy L.G."/>
            <person name="Martin F."/>
            <person name="Kauserud H."/>
        </authorList>
    </citation>
    <scope>NUCLEOTIDE SEQUENCE</scope>
    <source>
        <strain evidence="1">CBHHK188m</strain>
    </source>
</reference>
<evidence type="ECO:0000313" key="1">
    <source>
        <dbReference type="EMBL" id="KAJ7779402.1"/>
    </source>
</evidence>
<organism evidence="1 2">
    <name type="scientific">Mycena maculata</name>
    <dbReference type="NCBI Taxonomy" id="230809"/>
    <lineage>
        <taxon>Eukaryota</taxon>
        <taxon>Fungi</taxon>
        <taxon>Dikarya</taxon>
        <taxon>Basidiomycota</taxon>
        <taxon>Agaricomycotina</taxon>
        <taxon>Agaricomycetes</taxon>
        <taxon>Agaricomycetidae</taxon>
        <taxon>Agaricales</taxon>
        <taxon>Marasmiineae</taxon>
        <taxon>Mycenaceae</taxon>
        <taxon>Mycena</taxon>
    </lineage>
</organism>
<evidence type="ECO:0000313" key="2">
    <source>
        <dbReference type="Proteomes" id="UP001215280"/>
    </source>
</evidence>
<sequence length="227" mass="24968">MSPTLTRPTHKQHCAKIVDTGITGIFSVVEAALNLVNPIFTNVLKPLGDEEIMGMVQVSVWNPQTLPEAAQTKTSKYKLWSIARELERNAGLSVGVLDVTNGENRKTISSPIVIDAATLDKGTFRLLSTTLEYVPVSLHIPDSGPCTYLLCTMYLNTLIRADTKNALGLRITMRPIDFKAIRDAGLGVDSLPALTIRDKMEREALYGPPVNWAKRNWVMSYQGCLGP</sequence>
<proteinExistence type="predicted"/>
<protein>
    <submittedName>
        <fullName evidence="1">Uncharacterized protein</fullName>
    </submittedName>
</protein>
<gene>
    <name evidence="1" type="ORF">DFH07DRAFT_950465</name>
</gene>
<keyword evidence="2" id="KW-1185">Reference proteome</keyword>
<comment type="caution">
    <text evidence="1">The sequence shown here is derived from an EMBL/GenBank/DDBJ whole genome shotgun (WGS) entry which is preliminary data.</text>
</comment>